<protein>
    <submittedName>
        <fullName evidence="1">Uncharacterized protein</fullName>
    </submittedName>
</protein>
<gene>
    <name evidence="1" type="ORF">M9H77_30573</name>
</gene>
<keyword evidence="2" id="KW-1185">Reference proteome</keyword>
<comment type="caution">
    <text evidence="1">The sequence shown here is derived from an EMBL/GenBank/DDBJ whole genome shotgun (WGS) entry which is preliminary data.</text>
</comment>
<evidence type="ECO:0000313" key="1">
    <source>
        <dbReference type="EMBL" id="KAI5653386.1"/>
    </source>
</evidence>
<evidence type="ECO:0000313" key="2">
    <source>
        <dbReference type="Proteomes" id="UP001060085"/>
    </source>
</evidence>
<accession>A0ACC0A1J5</accession>
<name>A0ACC0A1J5_CATRO</name>
<organism evidence="1 2">
    <name type="scientific">Catharanthus roseus</name>
    <name type="common">Madagascar periwinkle</name>
    <name type="synonym">Vinca rosea</name>
    <dbReference type="NCBI Taxonomy" id="4058"/>
    <lineage>
        <taxon>Eukaryota</taxon>
        <taxon>Viridiplantae</taxon>
        <taxon>Streptophyta</taxon>
        <taxon>Embryophyta</taxon>
        <taxon>Tracheophyta</taxon>
        <taxon>Spermatophyta</taxon>
        <taxon>Magnoliopsida</taxon>
        <taxon>eudicotyledons</taxon>
        <taxon>Gunneridae</taxon>
        <taxon>Pentapetalae</taxon>
        <taxon>asterids</taxon>
        <taxon>lamiids</taxon>
        <taxon>Gentianales</taxon>
        <taxon>Apocynaceae</taxon>
        <taxon>Rauvolfioideae</taxon>
        <taxon>Vinceae</taxon>
        <taxon>Catharanthinae</taxon>
        <taxon>Catharanthus</taxon>
    </lineage>
</organism>
<dbReference type="Proteomes" id="UP001060085">
    <property type="component" value="Linkage Group LG07"/>
</dbReference>
<dbReference type="EMBL" id="CM044707">
    <property type="protein sequence ID" value="KAI5653386.1"/>
    <property type="molecule type" value="Genomic_DNA"/>
</dbReference>
<sequence>MALYQLRTSKLQLHFPSKSKSQLQSPSIIIAKKGRNKESITDSKPPQMGNQRTPLQSLKHHTTTISHQPQRRGEFVQYLSLKATANKLPETANRWHQLYSLQKLIIGFSLLFWWFIEWTPESSVVLFQNREGWSDGSASSTATTMVGVRVQVKAEKPVLGKETVEESCEEVPENAVVAGTSPSISRALGMEDSHSFTKEALVDDIVENQSRKTFASLFADNKSPNKGIQLYKIEEQPDIVEVEPDEVDDVIALGDIHLLFMLPLVMKFMPSLFDFGSASFSILLNAKILAKICSKIGSSLYTNPLTGARNLFRLPTKSRGCRAVFGVESRRKFQYESTESEHKPDLNQGGIPALNQGKETQNFGMNHAQKTTITAGTVGSKEGQQQAPSEQEGRLFDIMKWKFKDWNAVHNFNLHERGLILIIWNPLLVSIDVLHFTSQVMYVSITCKVTSKTFLATFVHGLHSVMAHRPLWNSLVELGNNVHSPWLLVILSVSLVLMIDVDLRLIVLTLSVIISLGQIIMFGLRLSALCNQAWFDSSLEATVRFLPMVSRAPENCFMFFNIWYAHEDFLWLVDTGWMSRL</sequence>
<proteinExistence type="predicted"/>
<reference evidence="2" key="1">
    <citation type="journal article" date="2023" name="Nat. Plants">
        <title>Single-cell RNA sequencing provides a high-resolution roadmap for understanding the multicellular compartmentation of specialized metabolism.</title>
        <authorList>
            <person name="Sun S."/>
            <person name="Shen X."/>
            <person name="Li Y."/>
            <person name="Li Y."/>
            <person name="Wang S."/>
            <person name="Li R."/>
            <person name="Zhang H."/>
            <person name="Shen G."/>
            <person name="Guo B."/>
            <person name="Wei J."/>
            <person name="Xu J."/>
            <person name="St-Pierre B."/>
            <person name="Chen S."/>
            <person name="Sun C."/>
        </authorList>
    </citation>
    <scope>NUCLEOTIDE SEQUENCE [LARGE SCALE GENOMIC DNA]</scope>
</reference>